<organism evidence="6 7">
    <name type="scientific">Aspergillus sydowii CBS 593.65</name>
    <dbReference type="NCBI Taxonomy" id="1036612"/>
    <lineage>
        <taxon>Eukaryota</taxon>
        <taxon>Fungi</taxon>
        <taxon>Dikarya</taxon>
        <taxon>Ascomycota</taxon>
        <taxon>Pezizomycotina</taxon>
        <taxon>Eurotiomycetes</taxon>
        <taxon>Eurotiomycetidae</taxon>
        <taxon>Eurotiales</taxon>
        <taxon>Aspergillaceae</taxon>
        <taxon>Aspergillus</taxon>
        <taxon>Aspergillus subgen. Nidulantes</taxon>
    </lineage>
</organism>
<evidence type="ECO:0000313" key="6">
    <source>
        <dbReference type="EMBL" id="OJJ56102.1"/>
    </source>
</evidence>
<dbReference type="PANTHER" id="PTHR36577:SF3">
    <property type="entry name" value="DUF521 DOMAIN PROTEIN (AFU_ORTHOLOGUE AFUA_6G00490)"/>
    <property type="match status" value="1"/>
</dbReference>
<proteinExistence type="predicted"/>
<dbReference type="EMBL" id="KV878591">
    <property type="protein sequence ID" value="OJJ56102.1"/>
    <property type="molecule type" value="Genomic_DNA"/>
</dbReference>
<dbReference type="CDD" id="cd01356">
    <property type="entry name" value="AcnX_swivel"/>
    <property type="match status" value="1"/>
</dbReference>
<dbReference type="InterPro" id="IPR002840">
    <property type="entry name" value="PMDh-S-like_dom"/>
</dbReference>
<dbReference type="Gene3D" id="3.50.30.10">
    <property type="entry name" value="Phosphohistidine domain"/>
    <property type="match status" value="1"/>
</dbReference>
<reference evidence="7" key="1">
    <citation type="journal article" date="2017" name="Genome Biol.">
        <title>Comparative genomics reveals high biological diversity and specific adaptations in the industrially and medically important fungal genus Aspergillus.</title>
        <authorList>
            <person name="de Vries R.P."/>
            <person name="Riley R."/>
            <person name="Wiebenga A."/>
            <person name="Aguilar-Osorio G."/>
            <person name="Amillis S."/>
            <person name="Uchima C.A."/>
            <person name="Anderluh G."/>
            <person name="Asadollahi M."/>
            <person name="Askin M."/>
            <person name="Barry K."/>
            <person name="Battaglia E."/>
            <person name="Bayram O."/>
            <person name="Benocci T."/>
            <person name="Braus-Stromeyer S.A."/>
            <person name="Caldana C."/>
            <person name="Canovas D."/>
            <person name="Cerqueira G.C."/>
            <person name="Chen F."/>
            <person name="Chen W."/>
            <person name="Choi C."/>
            <person name="Clum A."/>
            <person name="Dos Santos R.A."/>
            <person name="Damasio A.R."/>
            <person name="Diallinas G."/>
            <person name="Emri T."/>
            <person name="Fekete E."/>
            <person name="Flipphi M."/>
            <person name="Freyberg S."/>
            <person name="Gallo A."/>
            <person name="Gournas C."/>
            <person name="Habgood R."/>
            <person name="Hainaut M."/>
            <person name="Harispe M.L."/>
            <person name="Henrissat B."/>
            <person name="Hilden K.S."/>
            <person name="Hope R."/>
            <person name="Hossain A."/>
            <person name="Karabika E."/>
            <person name="Karaffa L."/>
            <person name="Karanyi Z."/>
            <person name="Krasevec N."/>
            <person name="Kuo A."/>
            <person name="Kusch H."/>
            <person name="LaButti K."/>
            <person name="Lagendijk E.L."/>
            <person name="Lapidus A."/>
            <person name="Levasseur A."/>
            <person name="Lindquist E."/>
            <person name="Lipzen A."/>
            <person name="Logrieco A.F."/>
            <person name="MacCabe A."/>
            <person name="Maekelae M.R."/>
            <person name="Malavazi I."/>
            <person name="Melin P."/>
            <person name="Meyer V."/>
            <person name="Mielnichuk N."/>
            <person name="Miskei M."/>
            <person name="Molnar A.P."/>
            <person name="Mule G."/>
            <person name="Ngan C.Y."/>
            <person name="Orejas M."/>
            <person name="Orosz E."/>
            <person name="Ouedraogo J.P."/>
            <person name="Overkamp K.M."/>
            <person name="Park H.-S."/>
            <person name="Perrone G."/>
            <person name="Piumi F."/>
            <person name="Punt P.J."/>
            <person name="Ram A.F."/>
            <person name="Ramon A."/>
            <person name="Rauscher S."/>
            <person name="Record E."/>
            <person name="Riano-Pachon D.M."/>
            <person name="Robert V."/>
            <person name="Roehrig J."/>
            <person name="Ruller R."/>
            <person name="Salamov A."/>
            <person name="Salih N.S."/>
            <person name="Samson R.A."/>
            <person name="Sandor E."/>
            <person name="Sanguinetti M."/>
            <person name="Schuetze T."/>
            <person name="Sepcic K."/>
            <person name="Shelest E."/>
            <person name="Sherlock G."/>
            <person name="Sophianopoulou V."/>
            <person name="Squina F.M."/>
            <person name="Sun H."/>
            <person name="Susca A."/>
            <person name="Todd R.B."/>
            <person name="Tsang A."/>
            <person name="Unkles S.E."/>
            <person name="van de Wiele N."/>
            <person name="van Rossen-Uffink D."/>
            <person name="Oliveira J.V."/>
            <person name="Vesth T.C."/>
            <person name="Visser J."/>
            <person name="Yu J.-H."/>
            <person name="Zhou M."/>
            <person name="Andersen M.R."/>
            <person name="Archer D.B."/>
            <person name="Baker S.E."/>
            <person name="Benoit I."/>
            <person name="Brakhage A.A."/>
            <person name="Braus G.H."/>
            <person name="Fischer R."/>
            <person name="Frisvad J.C."/>
            <person name="Goldman G.H."/>
            <person name="Houbraken J."/>
            <person name="Oakley B."/>
            <person name="Pocsi I."/>
            <person name="Scazzocchio C."/>
            <person name="Seiboth B."/>
            <person name="vanKuyk P.A."/>
            <person name="Wortman J."/>
            <person name="Dyer P.S."/>
            <person name="Grigoriev I.V."/>
        </authorList>
    </citation>
    <scope>NUCLEOTIDE SEQUENCE [LARGE SCALE GENOMIC DNA]</scope>
    <source>
        <strain evidence="7">CBS 593.65</strain>
    </source>
</reference>
<evidence type="ECO:0000259" key="4">
    <source>
        <dbReference type="Pfam" id="PF01989"/>
    </source>
</evidence>
<dbReference type="GO" id="GO:0016829">
    <property type="term" value="F:lyase activity"/>
    <property type="evidence" value="ECO:0007669"/>
    <property type="project" value="UniProtKB-KW"/>
</dbReference>
<feature type="domain" description="Phosphomevalonate dehydratase large subunit-like" evidence="5">
    <location>
        <begin position="165"/>
        <end position="568"/>
    </location>
</feature>
<gene>
    <name evidence="6" type="ORF">ASPSYDRAFT_60207</name>
</gene>
<dbReference type="SUPFAM" id="SSF52016">
    <property type="entry name" value="LeuD/IlvD-like"/>
    <property type="match status" value="1"/>
</dbReference>
<evidence type="ECO:0000256" key="2">
    <source>
        <dbReference type="ARBA" id="ARBA00023239"/>
    </source>
</evidence>
<feature type="domain" description="Phosphomevalonate dehydratase small subunit-like" evidence="4">
    <location>
        <begin position="24"/>
        <end position="108"/>
    </location>
</feature>
<evidence type="ECO:0000313" key="7">
    <source>
        <dbReference type="Proteomes" id="UP000184356"/>
    </source>
</evidence>
<dbReference type="RefSeq" id="XP_040699908.1">
    <property type="nucleotide sequence ID" value="XM_040849817.1"/>
</dbReference>
<accession>A0A1L9T9K6</accession>
<dbReference type="Pfam" id="PF04412">
    <property type="entry name" value="AcnX"/>
    <property type="match status" value="1"/>
</dbReference>
<protein>
    <recommendedName>
        <fullName evidence="8">Aconitase X catalytic domain-containing protein</fullName>
    </recommendedName>
</protein>
<evidence type="ECO:0008006" key="8">
    <source>
        <dbReference type="Google" id="ProtNLM"/>
    </source>
</evidence>
<keyword evidence="1" id="KW-0408">Iron</keyword>
<evidence type="ECO:0000256" key="1">
    <source>
        <dbReference type="ARBA" id="ARBA00023004"/>
    </source>
</evidence>
<keyword evidence="7" id="KW-1185">Reference proteome</keyword>
<keyword evidence="2" id="KW-0456">Lyase</keyword>
<dbReference type="AlphaFoldDB" id="A0A1L9T9K6"/>
<feature type="region of interest" description="Disordered" evidence="3">
    <location>
        <begin position="139"/>
        <end position="159"/>
    </location>
</feature>
<dbReference type="VEuPathDB" id="FungiDB:ASPSYDRAFT_60207"/>
<dbReference type="PANTHER" id="PTHR36577">
    <property type="entry name" value="DUF521 DOMAIN PROTEIN (AFU_ORTHOLOGUE AFUA_6G00490)"/>
    <property type="match status" value="1"/>
</dbReference>
<dbReference type="Proteomes" id="UP000184356">
    <property type="component" value="Unassembled WGS sequence"/>
</dbReference>
<evidence type="ECO:0000256" key="3">
    <source>
        <dbReference type="SAM" id="MobiDB-lite"/>
    </source>
</evidence>
<name>A0A1L9T9K6_9EURO</name>
<evidence type="ECO:0000259" key="5">
    <source>
        <dbReference type="Pfam" id="PF04412"/>
    </source>
</evidence>
<dbReference type="OrthoDB" id="2594507at2759"/>
<dbReference type="InterPro" id="IPR012047">
    <property type="entry name" value="AcnX"/>
</dbReference>
<dbReference type="Pfam" id="PF01989">
    <property type="entry name" value="AcnX_swivel_put"/>
    <property type="match status" value="1"/>
</dbReference>
<sequence>MRVTANAIVHGAASGEVLYSSTPLSFWGGVGQDTGEIIDHHHPLFGQNIKNRVLVLPSTRGSCSGSLVMIELLVNQLAPAALIFRDAEEIVTTGVLVARTLLSLSIPVYRVSTEQFSSLRSQKYISTCSFHGPDLLASETPLPLQPADSPPPQTANAHPDTTNNIHLTPTDKAILTGSNGTAASLAMQILLQYAHLQNAQQLTPVSRAHIDACIYTGPASNLIAQTFLKQGARVAVPTTLNSISIDQRRWRELGVDEDLAREANRLASSYVAMGATNSFTCAPYLLEDSIPQAGESIGWAESNAVVFANSVLGARTQKYPDLIDVCIALTGRAPLAGAQKAEGRFPEVCIEVSVRPDQVLAMEDAFWPLLGYAVGKVVGGGIPLITGLEGMKEKVTMSDLKGFGAAFATTASAPMFHIVGVTPEAAQFYPGGLPRIELTKTKLRDALDELTTASDGTVGLISLGNPHFSLEEFARLSELCDGRRKASSVQMIITTNRQVYDQACAAEHMNRVEAFGAEIITDTCWCMISESAIREDVVNLMTNSAKYAHYAPGIVHRGVHFGSLKDCVTAAENGRVEDLMVNIDAES</sequence>
<dbReference type="PIRSF" id="PIRSF036630">
    <property type="entry name" value="UCP036630"/>
    <property type="match status" value="1"/>
</dbReference>
<dbReference type="CDD" id="cd01355">
    <property type="entry name" value="AcnX"/>
    <property type="match status" value="1"/>
</dbReference>
<dbReference type="InterPro" id="IPR007506">
    <property type="entry name" value="PMDh-L-like_dom"/>
</dbReference>
<dbReference type="STRING" id="1036612.A0A1L9T9K6"/>
<dbReference type="GeneID" id="63765890"/>